<keyword evidence="2" id="KW-1185">Reference proteome</keyword>
<evidence type="ECO:0000313" key="2">
    <source>
        <dbReference type="Proteomes" id="UP001589645"/>
    </source>
</evidence>
<sequence>MKRDAFGICISPALLSRNLSSTFTHIRGYETREQQDTTVKLAFQQLSGEQLLNTVESNTELLWRAEYCCTLDK</sequence>
<dbReference type="RefSeq" id="WP_390189792.1">
    <property type="nucleotide sequence ID" value="NZ_JBHMEP010000001.1"/>
</dbReference>
<dbReference type="Proteomes" id="UP001589645">
    <property type="component" value="Unassembled WGS sequence"/>
</dbReference>
<protein>
    <recommendedName>
        <fullName evidence="3">Cation transporter</fullName>
    </recommendedName>
</protein>
<dbReference type="EMBL" id="JBHMEP010000001">
    <property type="protein sequence ID" value="MFB9134076.1"/>
    <property type="molecule type" value="Genomic_DNA"/>
</dbReference>
<proteinExistence type="predicted"/>
<evidence type="ECO:0000313" key="1">
    <source>
        <dbReference type="EMBL" id="MFB9134076.1"/>
    </source>
</evidence>
<accession>A0ABV5HKH9</accession>
<name>A0ABV5HKH9_9VIBR</name>
<organism evidence="1 2">
    <name type="scientific">Vibrio olivae</name>
    <dbReference type="NCBI Taxonomy" id="1243002"/>
    <lineage>
        <taxon>Bacteria</taxon>
        <taxon>Pseudomonadati</taxon>
        <taxon>Pseudomonadota</taxon>
        <taxon>Gammaproteobacteria</taxon>
        <taxon>Vibrionales</taxon>
        <taxon>Vibrionaceae</taxon>
        <taxon>Vibrio</taxon>
    </lineage>
</organism>
<evidence type="ECO:0008006" key="3">
    <source>
        <dbReference type="Google" id="ProtNLM"/>
    </source>
</evidence>
<reference evidence="1 2" key="1">
    <citation type="submission" date="2024-09" db="EMBL/GenBank/DDBJ databases">
        <authorList>
            <person name="Sun Q."/>
            <person name="Mori K."/>
        </authorList>
    </citation>
    <scope>NUCLEOTIDE SEQUENCE [LARGE SCALE GENOMIC DNA]</scope>
    <source>
        <strain evidence="1 2">CECT 8064</strain>
    </source>
</reference>
<gene>
    <name evidence="1" type="ORF">ACFFUV_03725</name>
</gene>
<comment type="caution">
    <text evidence="1">The sequence shown here is derived from an EMBL/GenBank/DDBJ whole genome shotgun (WGS) entry which is preliminary data.</text>
</comment>